<dbReference type="RefSeq" id="XP_069210381.1">
    <property type="nucleotide sequence ID" value="XM_069352963.1"/>
</dbReference>
<keyword evidence="3" id="KW-1185">Reference proteome</keyword>
<feature type="compositionally biased region" description="Polar residues" evidence="1">
    <location>
        <begin position="130"/>
        <end position="140"/>
    </location>
</feature>
<evidence type="ECO:0000256" key="1">
    <source>
        <dbReference type="SAM" id="MobiDB-lite"/>
    </source>
</evidence>
<evidence type="ECO:0008006" key="4">
    <source>
        <dbReference type="Google" id="ProtNLM"/>
    </source>
</evidence>
<organism evidence="2 3">
    <name type="scientific">Vanrija albida</name>
    <dbReference type="NCBI Taxonomy" id="181172"/>
    <lineage>
        <taxon>Eukaryota</taxon>
        <taxon>Fungi</taxon>
        <taxon>Dikarya</taxon>
        <taxon>Basidiomycota</taxon>
        <taxon>Agaricomycotina</taxon>
        <taxon>Tremellomycetes</taxon>
        <taxon>Trichosporonales</taxon>
        <taxon>Trichosporonaceae</taxon>
        <taxon>Vanrija</taxon>
    </lineage>
</organism>
<evidence type="ECO:0000313" key="3">
    <source>
        <dbReference type="Proteomes" id="UP001565368"/>
    </source>
</evidence>
<protein>
    <recommendedName>
        <fullName evidence="4">Transposase Tc1-like domain-containing protein</fullName>
    </recommendedName>
</protein>
<proteinExistence type="predicted"/>
<reference evidence="2 3" key="1">
    <citation type="submission" date="2023-08" db="EMBL/GenBank/DDBJ databases">
        <title>Annotated Genome Sequence of Vanrija albida AlHP1.</title>
        <authorList>
            <person name="Herzog R."/>
        </authorList>
    </citation>
    <scope>NUCLEOTIDE SEQUENCE [LARGE SCALE GENOMIC DNA]</scope>
    <source>
        <strain evidence="2 3">AlHP1</strain>
    </source>
</reference>
<dbReference type="EMBL" id="JBBXJM010000003">
    <property type="protein sequence ID" value="KAL1410437.1"/>
    <property type="molecule type" value="Genomic_DNA"/>
</dbReference>
<dbReference type="Proteomes" id="UP001565368">
    <property type="component" value="Unassembled WGS sequence"/>
</dbReference>
<comment type="caution">
    <text evidence="2">The sequence shown here is derived from an EMBL/GenBank/DDBJ whole genome shotgun (WGS) entry which is preliminary data.</text>
</comment>
<dbReference type="GeneID" id="95985491"/>
<evidence type="ECO:0000313" key="2">
    <source>
        <dbReference type="EMBL" id="KAL1410437.1"/>
    </source>
</evidence>
<accession>A0ABR3Q7J5</accession>
<feature type="region of interest" description="Disordered" evidence="1">
    <location>
        <begin position="112"/>
        <end position="167"/>
    </location>
</feature>
<sequence length="167" mass="18884">MSRHRFTTPERVAIGAEAQKGTPERIQHKFGCSRAEFYDLKKRYRQNSPLRTKHASGRPCKLTITDVPKIERVLRRVHRANEHLSLEKLAEECAAVAPRVHPNTLRAFLRRSITPHTQPTGYPVHRSRRSQASPSHTTLARSPRAALTPTKENGSRKRNRPSAGSGT</sequence>
<gene>
    <name evidence="2" type="ORF">Q8F55_004448</name>
</gene>
<name>A0ABR3Q7J5_9TREE</name>